<protein>
    <submittedName>
        <fullName evidence="3">ABC transporter substrate-binding protein</fullName>
    </submittedName>
</protein>
<comment type="caution">
    <text evidence="3">The sequence shown here is derived from an EMBL/GenBank/DDBJ whole genome shotgun (WGS) entry which is preliminary data.</text>
</comment>
<dbReference type="Pfam" id="PF13416">
    <property type="entry name" value="SBP_bac_8"/>
    <property type="match status" value="1"/>
</dbReference>
<dbReference type="GO" id="GO:0030288">
    <property type="term" value="C:outer membrane-bounded periplasmic space"/>
    <property type="evidence" value="ECO:0007669"/>
    <property type="project" value="TreeGrafter"/>
</dbReference>
<organism evidence="3 4">
    <name type="scientific">Prosthecodimorpha hirschii</name>
    <dbReference type="NCBI Taxonomy" id="665126"/>
    <lineage>
        <taxon>Bacteria</taxon>
        <taxon>Pseudomonadati</taxon>
        <taxon>Pseudomonadota</taxon>
        <taxon>Alphaproteobacteria</taxon>
        <taxon>Hyphomicrobiales</taxon>
        <taxon>Ancalomicrobiaceae</taxon>
        <taxon>Prosthecodimorpha</taxon>
    </lineage>
</organism>
<dbReference type="PROSITE" id="PS51318">
    <property type="entry name" value="TAT"/>
    <property type="match status" value="1"/>
</dbReference>
<keyword evidence="1" id="KW-0732">Signal</keyword>
<dbReference type="CDD" id="cd13589">
    <property type="entry name" value="PBP2_polyamine_RpCGA009"/>
    <property type="match status" value="1"/>
</dbReference>
<reference evidence="3 4" key="2">
    <citation type="submission" date="2015-10" db="EMBL/GenBank/DDBJ databases">
        <title>Draft Genome Sequence of Prosthecomicrobium hirschii ATCC 27832.</title>
        <authorList>
            <person name="Daniel J."/>
            <person name="Givan S.A."/>
            <person name="Brun Y.V."/>
            <person name="Brown P.J."/>
        </authorList>
    </citation>
    <scope>NUCLEOTIDE SEQUENCE [LARGE SCALE GENOMIC DNA]</scope>
    <source>
        <strain evidence="3 4">16</strain>
    </source>
</reference>
<dbReference type="Proteomes" id="UP000048984">
    <property type="component" value="Unassembled WGS sequence"/>
</dbReference>
<evidence type="ECO:0000313" key="3">
    <source>
        <dbReference type="EMBL" id="KPL51213.1"/>
    </source>
</evidence>
<dbReference type="RefSeq" id="WP_054357376.1">
    <property type="nucleotide sequence ID" value="NZ_JAPCYQ010000001.1"/>
</dbReference>
<evidence type="ECO:0000256" key="2">
    <source>
        <dbReference type="ARBA" id="ARBA00022764"/>
    </source>
</evidence>
<dbReference type="SUPFAM" id="SSF53850">
    <property type="entry name" value="Periplasmic binding protein-like II"/>
    <property type="match status" value="1"/>
</dbReference>
<dbReference type="InterPro" id="IPR001188">
    <property type="entry name" value="Sperm_putr-bd"/>
</dbReference>
<dbReference type="PANTHER" id="PTHR30006:SF2">
    <property type="entry name" value="ABC TRANSPORTER SUBSTRATE-BINDING PROTEIN"/>
    <property type="match status" value="1"/>
</dbReference>
<sequence>MSLDRRHLLKTALALGAMQAFPGLTWAQARPLVFATFTGSWEEAHKAVLVPAFRKATADAQIVLDPMLSVDQIAKVNAARANPPIDVMLHDPGPALVAIGQDLVEPYPVEKSAYYKDLISEAQVDTGPAPFFQVVGLTYNPEVIKTPPTSWADLWKPEFKGRVGITNMNSTLGTGFMVEIAKMHGGSEANIDPAFAAIEKLKPNLAAVAANPGALATLFQQGQIDISPGNFNAIQILKAKGVPVEFVAPKEGAIAFKTTIHIVKNSPNKELAFKLIEAALSPEVQAKLMDSPYLIVPTNTKVKMGGEIAKVLAKDTDDLKKKFVFQDWKKINEQRSAWIEKFNREIKI</sequence>
<keyword evidence="4" id="KW-1185">Reference proteome</keyword>
<dbReference type="GO" id="GO:0015846">
    <property type="term" value="P:polyamine transport"/>
    <property type="evidence" value="ECO:0007669"/>
    <property type="project" value="InterPro"/>
</dbReference>
<reference evidence="3 4" key="1">
    <citation type="submission" date="2015-09" db="EMBL/GenBank/DDBJ databases">
        <authorList>
            <person name="Jackson K.R."/>
            <person name="Lunt B.L."/>
            <person name="Fisher J.N.B."/>
            <person name="Gardner A.V."/>
            <person name="Bailey M.E."/>
            <person name="Deus L.M."/>
            <person name="Earl A.S."/>
            <person name="Gibby P.D."/>
            <person name="Hartmann K.A."/>
            <person name="Liu J.E."/>
            <person name="Manci A.M."/>
            <person name="Nielsen D.A."/>
            <person name="Solomon M.B."/>
            <person name="Breakwell D.P."/>
            <person name="Burnett S.H."/>
            <person name="Grose J.H."/>
        </authorList>
    </citation>
    <scope>NUCLEOTIDE SEQUENCE [LARGE SCALE GENOMIC DNA]</scope>
    <source>
        <strain evidence="3 4">16</strain>
    </source>
</reference>
<dbReference type="AlphaFoldDB" id="A0A0P6VZM6"/>
<dbReference type="GO" id="GO:0030976">
    <property type="term" value="F:thiamine pyrophosphate binding"/>
    <property type="evidence" value="ECO:0007669"/>
    <property type="project" value="TreeGrafter"/>
</dbReference>
<dbReference type="GO" id="GO:0019808">
    <property type="term" value="F:polyamine binding"/>
    <property type="evidence" value="ECO:0007669"/>
    <property type="project" value="InterPro"/>
</dbReference>
<name>A0A0P6VZM6_9HYPH</name>
<dbReference type="PANTHER" id="PTHR30006">
    <property type="entry name" value="THIAMINE-BINDING PERIPLASMIC PROTEIN-RELATED"/>
    <property type="match status" value="1"/>
</dbReference>
<keyword evidence="2" id="KW-0574">Periplasm</keyword>
<evidence type="ECO:0000313" key="4">
    <source>
        <dbReference type="Proteomes" id="UP000048984"/>
    </source>
</evidence>
<gene>
    <name evidence="3" type="ORF">ABB55_02420</name>
</gene>
<dbReference type="GO" id="GO:0030975">
    <property type="term" value="F:thiamine binding"/>
    <property type="evidence" value="ECO:0007669"/>
    <property type="project" value="TreeGrafter"/>
</dbReference>
<dbReference type="EMBL" id="LJYW01000001">
    <property type="protein sequence ID" value="KPL51213.1"/>
    <property type="molecule type" value="Genomic_DNA"/>
</dbReference>
<dbReference type="InterPro" id="IPR006059">
    <property type="entry name" value="SBP"/>
</dbReference>
<dbReference type="GO" id="GO:0015888">
    <property type="term" value="P:thiamine transport"/>
    <property type="evidence" value="ECO:0007669"/>
    <property type="project" value="TreeGrafter"/>
</dbReference>
<accession>A0A0P6VZM6</accession>
<dbReference type="Gene3D" id="3.40.190.10">
    <property type="entry name" value="Periplasmic binding protein-like II"/>
    <property type="match status" value="2"/>
</dbReference>
<evidence type="ECO:0000256" key="1">
    <source>
        <dbReference type="ARBA" id="ARBA00022729"/>
    </source>
</evidence>
<dbReference type="PRINTS" id="PR00909">
    <property type="entry name" value="SPERMDNBNDNG"/>
</dbReference>
<dbReference type="STRING" id="665126.ABB55_02420"/>
<dbReference type="InterPro" id="IPR006311">
    <property type="entry name" value="TAT_signal"/>
</dbReference>
<proteinExistence type="predicted"/>
<dbReference type="OrthoDB" id="6776301at2"/>